<keyword evidence="1" id="KW-0732">Signal</keyword>
<evidence type="ECO:0000313" key="3">
    <source>
        <dbReference type="Proteomes" id="UP000824107"/>
    </source>
</evidence>
<reference evidence="2" key="2">
    <citation type="journal article" date="2021" name="PeerJ">
        <title>Extensive microbial diversity within the chicken gut microbiome revealed by metagenomics and culture.</title>
        <authorList>
            <person name="Gilroy R."/>
            <person name="Ravi A."/>
            <person name="Getino M."/>
            <person name="Pursley I."/>
            <person name="Horton D.L."/>
            <person name="Alikhan N.F."/>
            <person name="Baker D."/>
            <person name="Gharbi K."/>
            <person name="Hall N."/>
            <person name="Watson M."/>
            <person name="Adriaenssens E.M."/>
            <person name="Foster-Nyarko E."/>
            <person name="Jarju S."/>
            <person name="Secka A."/>
            <person name="Antonio M."/>
            <person name="Oren A."/>
            <person name="Chaudhuri R.R."/>
            <person name="La Ragione R."/>
            <person name="Hildebrand F."/>
            <person name="Pallen M.J."/>
        </authorList>
    </citation>
    <scope>NUCLEOTIDE SEQUENCE</scope>
    <source>
        <strain evidence="2">ChiW3-316</strain>
    </source>
</reference>
<feature type="chain" id="PRO_5038547639" description="Lipoprotein" evidence="1">
    <location>
        <begin position="20"/>
        <end position="63"/>
    </location>
</feature>
<evidence type="ECO:0000313" key="2">
    <source>
        <dbReference type="EMBL" id="HIU53361.1"/>
    </source>
</evidence>
<comment type="caution">
    <text evidence="2">The sequence shown here is derived from an EMBL/GenBank/DDBJ whole genome shotgun (WGS) entry which is preliminary data.</text>
</comment>
<evidence type="ECO:0000256" key="1">
    <source>
        <dbReference type="SAM" id="SignalP"/>
    </source>
</evidence>
<organism evidence="2 3">
    <name type="scientific">Candidatus Scatocola faecipullorum</name>
    <dbReference type="NCBI Taxonomy" id="2840917"/>
    <lineage>
        <taxon>Bacteria</taxon>
        <taxon>Pseudomonadati</taxon>
        <taxon>Pseudomonadota</taxon>
        <taxon>Alphaproteobacteria</taxon>
        <taxon>Rhodospirillales</taxon>
        <taxon>Rhodospirillaceae</taxon>
        <taxon>Rhodospirillaceae incertae sedis</taxon>
        <taxon>Candidatus Scatocola</taxon>
    </lineage>
</organism>
<dbReference type="Proteomes" id="UP000824107">
    <property type="component" value="Unassembled WGS sequence"/>
</dbReference>
<accession>A0A9D1SAX1</accession>
<dbReference type="EMBL" id="DVNC01000029">
    <property type="protein sequence ID" value="HIU53361.1"/>
    <property type="molecule type" value="Genomic_DNA"/>
</dbReference>
<protein>
    <recommendedName>
        <fullName evidence="4">Lipoprotein</fullName>
    </recommendedName>
</protein>
<evidence type="ECO:0008006" key="4">
    <source>
        <dbReference type="Google" id="ProtNLM"/>
    </source>
</evidence>
<proteinExistence type="predicted"/>
<sequence length="63" mass="6890">MKKFLLFALIMIISACTNAGPFVTSISSDGNNGLIIEKCQLHMNAFMGTVSNENCSNTQIRLH</sequence>
<feature type="signal peptide" evidence="1">
    <location>
        <begin position="1"/>
        <end position="19"/>
    </location>
</feature>
<dbReference type="AlphaFoldDB" id="A0A9D1SAX1"/>
<gene>
    <name evidence="2" type="ORF">IAD20_04705</name>
</gene>
<name>A0A9D1SAX1_9PROT</name>
<reference evidence="2" key="1">
    <citation type="submission" date="2020-10" db="EMBL/GenBank/DDBJ databases">
        <authorList>
            <person name="Gilroy R."/>
        </authorList>
    </citation>
    <scope>NUCLEOTIDE SEQUENCE</scope>
    <source>
        <strain evidence="2">ChiW3-316</strain>
    </source>
</reference>
<dbReference type="PROSITE" id="PS51257">
    <property type="entry name" value="PROKAR_LIPOPROTEIN"/>
    <property type="match status" value="1"/>
</dbReference>